<evidence type="ECO:0000313" key="2">
    <source>
        <dbReference type="Proteomes" id="UP001633002"/>
    </source>
</evidence>
<dbReference type="EMBL" id="JBJQOH010000001">
    <property type="protein sequence ID" value="KAL3701489.1"/>
    <property type="molecule type" value="Genomic_DNA"/>
</dbReference>
<protein>
    <recommendedName>
        <fullName evidence="3">Reverse transcriptase domain-containing protein</fullName>
    </recommendedName>
</protein>
<comment type="caution">
    <text evidence="1">The sequence shown here is derived from an EMBL/GenBank/DDBJ whole genome shotgun (WGS) entry which is preliminary data.</text>
</comment>
<sequence>MEELEGIVKRLPDEKAPGLDGVTIEVLVGRGVRHGCPIAPFLFALGTEPLMAMLRTRQNAGEIEGIQVPGGKKALYNIFADDTELSINATESNYLKVKETLQEYEAAAGAKLNVQNQ</sequence>
<gene>
    <name evidence="1" type="ORF">R1sor_019511</name>
</gene>
<dbReference type="Proteomes" id="UP001633002">
    <property type="component" value="Unassembled WGS sequence"/>
</dbReference>
<evidence type="ECO:0008006" key="3">
    <source>
        <dbReference type="Google" id="ProtNLM"/>
    </source>
</evidence>
<proteinExistence type="predicted"/>
<reference evidence="1 2" key="1">
    <citation type="submission" date="2024-09" db="EMBL/GenBank/DDBJ databases">
        <title>Chromosome-scale assembly of Riccia sorocarpa.</title>
        <authorList>
            <person name="Paukszto L."/>
        </authorList>
    </citation>
    <scope>NUCLEOTIDE SEQUENCE [LARGE SCALE GENOMIC DNA]</scope>
    <source>
        <strain evidence="1">LP-2024</strain>
        <tissue evidence="1">Aerial parts of the thallus</tissue>
    </source>
</reference>
<name>A0ABD3IG06_9MARC</name>
<organism evidence="1 2">
    <name type="scientific">Riccia sorocarpa</name>
    <dbReference type="NCBI Taxonomy" id="122646"/>
    <lineage>
        <taxon>Eukaryota</taxon>
        <taxon>Viridiplantae</taxon>
        <taxon>Streptophyta</taxon>
        <taxon>Embryophyta</taxon>
        <taxon>Marchantiophyta</taxon>
        <taxon>Marchantiopsida</taxon>
        <taxon>Marchantiidae</taxon>
        <taxon>Marchantiales</taxon>
        <taxon>Ricciaceae</taxon>
        <taxon>Riccia</taxon>
    </lineage>
</organism>
<evidence type="ECO:0000313" key="1">
    <source>
        <dbReference type="EMBL" id="KAL3701489.1"/>
    </source>
</evidence>
<dbReference type="AlphaFoldDB" id="A0ABD3IG06"/>
<accession>A0ABD3IG06</accession>
<keyword evidence="2" id="KW-1185">Reference proteome</keyword>